<protein>
    <submittedName>
        <fullName evidence="5">3-oxoacyl-[acyl-carrier protein] reductase</fullName>
        <ecNumber evidence="5">1.1.1.100</ecNumber>
    </submittedName>
</protein>
<dbReference type="GO" id="GO:0004316">
    <property type="term" value="F:3-oxoacyl-[acyl-carrier-protein] reductase (NADPH) activity"/>
    <property type="evidence" value="ECO:0007669"/>
    <property type="project" value="UniProtKB-EC"/>
</dbReference>
<dbReference type="InterPro" id="IPR036291">
    <property type="entry name" value="NAD(P)-bd_dom_sf"/>
</dbReference>
<dbReference type="SMART" id="SM00822">
    <property type="entry name" value="PKS_KR"/>
    <property type="match status" value="1"/>
</dbReference>
<gene>
    <name evidence="5" type="ORF">LP43_1236</name>
</gene>
<dbReference type="InterPro" id="IPR002347">
    <property type="entry name" value="SDR_fam"/>
</dbReference>
<sequence length="244" mass="25843">MSFSVKNKVALITGANRGIGKAIVESFIENGVSKVYLAVRNPATTKDLEDKYGDKVSTLRADVSDTESIKQLAEKANDVDIVVNNAGIMRFASPLSEDIEEALANELDINAFGLLRVANAFADILTTNKGALVQLNSIASLKTFGDISSYCASKAASYALTQGLKEKLGEKGVTVLSVHPGPIDTDMGTKAGFEGAPAASKVADGIIEALHAGDFHLFPDELAKQFETAYQNFADNIVNAQLSV</sequence>
<feature type="domain" description="Ketoreductase" evidence="4">
    <location>
        <begin position="8"/>
        <end position="186"/>
    </location>
</feature>
<evidence type="ECO:0000313" key="5">
    <source>
        <dbReference type="EMBL" id="KGM06744.1"/>
    </source>
</evidence>
<evidence type="ECO:0000313" key="6">
    <source>
        <dbReference type="Proteomes" id="UP000029999"/>
    </source>
</evidence>
<dbReference type="PRINTS" id="PR00081">
    <property type="entry name" value="GDHRDH"/>
</dbReference>
<evidence type="ECO:0000256" key="3">
    <source>
        <dbReference type="RuleBase" id="RU000363"/>
    </source>
</evidence>
<dbReference type="PANTHER" id="PTHR43669">
    <property type="entry name" value="5-KETO-D-GLUCONATE 5-REDUCTASE"/>
    <property type="match status" value="1"/>
</dbReference>
<dbReference type="AlphaFoldDB" id="A0A0A0BI49"/>
<dbReference type="Pfam" id="PF00106">
    <property type="entry name" value="adh_short"/>
    <property type="match status" value="1"/>
</dbReference>
<dbReference type="RefSeq" id="WP_036313279.1">
    <property type="nucleotide sequence ID" value="NZ_JADFAB010000012.1"/>
</dbReference>
<dbReference type="NCBIfam" id="NF006120">
    <property type="entry name" value="PRK08264.1-6"/>
    <property type="match status" value="1"/>
</dbReference>
<dbReference type="SUPFAM" id="SSF51735">
    <property type="entry name" value="NAD(P)-binding Rossmann-fold domains"/>
    <property type="match status" value="1"/>
</dbReference>
<evidence type="ECO:0000259" key="4">
    <source>
        <dbReference type="SMART" id="SM00822"/>
    </source>
</evidence>
<organism evidence="5 6">
    <name type="scientific">Methylophaga thiooxydans</name>
    <dbReference type="NCBI Taxonomy" id="392484"/>
    <lineage>
        <taxon>Bacteria</taxon>
        <taxon>Pseudomonadati</taxon>
        <taxon>Pseudomonadota</taxon>
        <taxon>Gammaproteobacteria</taxon>
        <taxon>Thiotrichales</taxon>
        <taxon>Piscirickettsiaceae</taxon>
        <taxon>Methylophaga</taxon>
    </lineage>
</organism>
<comment type="caution">
    <text evidence="5">The sequence shown here is derived from an EMBL/GenBank/DDBJ whole genome shotgun (WGS) entry which is preliminary data.</text>
</comment>
<dbReference type="Gene3D" id="3.40.50.720">
    <property type="entry name" value="NAD(P)-binding Rossmann-like Domain"/>
    <property type="match status" value="1"/>
</dbReference>
<dbReference type="EMBL" id="JRQD01000003">
    <property type="protein sequence ID" value="KGM06744.1"/>
    <property type="molecule type" value="Genomic_DNA"/>
</dbReference>
<comment type="similarity">
    <text evidence="1 3">Belongs to the short-chain dehydrogenases/reductases (SDR) family.</text>
</comment>
<dbReference type="STRING" id="392484.LP43_1236"/>
<proteinExistence type="inferred from homology"/>
<name>A0A0A0BI49_9GAMM</name>
<reference evidence="5 6" key="1">
    <citation type="submission" date="2014-09" db="EMBL/GenBank/DDBJ databases">
        <authorList>
            <person name="Grob C."/>
            <person name="Taubert M."/>
            <person name="Howat A.M."/>
            <person name="Burns O.J."/>
            <person name="Dixon J.L."/>
            <person name="Chen Y."/>
            <person name="Murrell J.C."/>
        </authorList>
    </citation>
    <scope>NUCLEOTIDE SEQUENCE [LARGE SCALE GENOMIC DNA]</scope>
    <source>
        <strain evidence="5">L4</strain>
    </source>
</reference>
<dbReference type="EC" id="1.1.1.100" evidence="5"/>
<keyword evidence="2 5" id="KW-0560">Oxidoreductase</keyword>
<dbReference type="Proteomes" id="UP000029999">
    <property type="component" value="Unassembled WGS sequence"/>
</dbReference>
<dbReference type="PRINTS" id="PR00080">
    <property type="entry name" value="SDRFAMILY"/>
</dbReference>
<dbReference type="InterPro" id="IPR057326">
    <property type="entry name" value="KR_dom"/>
</dbReference>
<evidence type="ECO:0000256" key="2">
    <source>
        <dbReference type="ARBA" id="ARBA00023002"/>
    </source>
</evidence>
<accession>A0A0A0BI49</accession>
<evidence type="ECO:0000256" key="1">
    <source>
        <dbReference type="ARBA" id="ARBA00006484"/>
    </source>
</evidence>
<dbReference type="PANTHER" id="PTHR43669:SF3">
    <property type="entry name" value="ALCOHOL DEHYDROGENASE, PUTATIVE (AFU_ORTHOLOGUE AFUA_3G03445)-RELATED"/>
    <property type="match status" value="1"/>
</dbReference>